<feature type="transmembrane region" description="Helical" evidence="12">
    <location>
        <begin position="1570"/>
        <end position="1591"/>
    </location>
</feature>
<dbReference type="Pfam" id="PF11951">
    <property type="entry name" value="Fungal_trans_2"/>
    <property type="match status" value="1"/>
</dbReference>
<feature type="domain" description="GPI inositol-deacylase PGAP1-like alpha/beta" evidence="14">
    <location>
        <begin position="772"/>
        <end position="1015"/>
    </location>
</feature>
<evidence type="ECO:0000256" key="2">
    <source>
        <dbReference type="ARBA" id="ARBA00004477"/>
    </source>
</evidence>
<evidence type="ECO:0000256" key="7">
    <source>
        <dbReference type="ARBA" id="ARBA00022801"/>
    </source>
</evidence>
<comment type="similarity">
    <text evidence="3 12">Belongs to the GPI inositol-deacylase family.</text>
</comment>
<evidence type="ECO:0000313" key="17">
    <source>
        <dbReference type="Proteomes" id="UP000509510"/>
    </source>
</evidence>
<keyword evidence="11 12" id="KW-0472">Membrane</keyword>
<dbReference type="GO" id="GO:0015031">
    <property type="term" value="P:protein transport"/>
    <property type="evidence" value="ECO:0007669"/>
    <property type="project" value="UniProtKB-KW"/>
</dbReference>
<sequence length="1699" mass="189842">MQKQTSNMSQSESNPSKQTSQSVSSSSSAVDDGGHSRFTFVTEKNQPGARTHAMRAHWQERRRRNQAGRVHDRTKRPLRSKPDASGSGSASQDEHMQSTTGGTPIQDSIPDLQDPFSYMNLFSVDEQRQYSPKEKDPMSYIAPGLLQGVPAQILTGVNFALGSSRLDPFDVFPVTLTTEHHKLIHHWITTHATMMFEEMPTSDFNPMRDVWFPLDLSNAACFNVIMAHSAAHLAYFYDGTTPTRGTNSFEALKYKSEALEILNQWFNDPIRALSNDTFAAVVRLLTFERYWGTEEGWQVHRDGLQRMIEVKGGVHKLHDDWRLELVVGLVSLMTHPSWFSPTNDISSISSPNFLVTDIKRMRSLWLISFIQDMRNLVSMSLQLYRDGLSMFPALYDAVLFIRADFDTSVTFSSASSPLKTTYSNSDYDRLAAVFSICLMLQESVSVTFGSPAVMATSNDKNALAVLNMSLFSAPDTWKTSVYALRSFLDAHFLQFYVAGAQKINYVVQMTDIVGHLSLEAHRGIEKCLLNMLCRTRYGRLVYRADDGATPDSLLSSLHGQRSSGLSDETEVPLGSSRISADTGHGDSIPNAQLETLRSQIAAPAASIDFRPNNSRHNSNNSNNSLSLSTPRSRNSSAIRNSFPPSPSHASSAPPTPTSTTKSDMIPMASRQLSSESLPEDQRSRQFRLRSPWSLSILVLSTALAGVFFFLYIMHSFVQRPLGVNGCQVSMMSPTYLKMLGFDTEHTRFASKYNLYLYREEGVDYYSQDNIGLSGAPVLFLPGNAGSYKQVRSLASEASRHFRHVILQDGERLNAGARNLDFFMVDFNEDLAAFHGQTILDQAEYVNEALAYILSLYHDPRRLNRDSDLPDPSSVILIGHSMGGVVARTALTMANYQANSVNTIITMSAPHAKPPVSFDSDMVHTYKQVNDYWRGAYSQEWANNNPLWHVTLVSIAGGARDTVVPSDYASLSSLVPETHGFTVFTSTIPDVWVGTDHLSITWCDQFRKAVIKSLYEVVDVHRSSQTRPRADRMRVFKKWFLTGMEPTAERTLPQQEPNTLLTLDSSTNKILAQGERLVLRRLGNQKEPEAHLMPVPPQGVSGKKFTLLTDRPFDKAEGNLEVLFCTIYPLQVGRAASSFSTNLDFSRGGSGSTRLACKNAAPDRIHLPASTPSSQEAFDLRQPFSYLQYDLEDLAEHQFVAVIDKAQDHTDGWVIAEFSDSSDAVIPTRVGLGRLLSAGLHVKLPANRPMLTEVKIPSLHSSLLAYKLSVRTNKCTDPTPLFSPLLRQSMPEPHESKFFVNLHDVNVNLHGVAPYMPPPLREQAAYGVSFHLWSDPTCSSSVDLSLAVDIPNSFGELVMRYRTLFTAFPLFVVALVLRKQFKVYDDTGYFITFMESLNACLRSSLPLVLGVLSLLASSLASTRRLPPSDDPFHWRSNSTETAVDFTKHDLLLGAQDAFFWFLVPLFGLISIGICVVVNYVSLVLLTLLSSVYGLLRTKTGYIRRDDRGNTPIFSHPSPRRRMINATILLVLVATVIPYQFAYMVACLVQLSTCARALWYFKETRLAVNSSFFNYAHSILTLMFTLANAVFVAPQCTIDNAIFDTGRDDDEWAHDSTYFFTTNERRVKYVTYIILFCLAGYSAVYGVTFAYLLHHIANIFSAWLVMLYLVSGGFSIRRIFRILEGDDNTSLSANGKHKKKP</sequence>
<feature type="transmembrane region" description="Helical" evidence="12">
    <location>
        <begin position="1358"/>
        <end position="1377"/>
    </location>
</feature>
<dbReference type="Pfam" id="PF07819">
    <property type="entry name" value="PGAP1"/>
    <property type="match status" value="1"/>
</dbReference>
<evidence type="ECO:0000256" key="9">
    <source>
        <dbReference type="ARBA" id="ARBA00022927"/>
    </source>
</evidence>
<dbReference type="RefSeq" id="XP_035345954.1">
    <property type="nucleotide sequence ID" value="XM_035490061.1"/>
</dbReference>
<keyword evidence="8 12" id="KW-0256">Endoplasmic reticulum</keyword>
<dbReference type="PANTHER" id="PTHR15495">
    <property type="entry name" value="NEGATIVE REGULATOR OF VESICLE FORMATION-RELATED"/>
    <property type="match status" value="1"/>
</dbReference>
<dbReference type="PANTHER" id="PTHR15495:SF7">
    <property type="entry name" value="GPI INOSITOL-DEACYLASE"/>
    <property type="match status" value="1"/>
</dbReference>
<dbReference type="GO" id="GO:0005789">
    <property type="term" value="C:endoplasmic reticulum membrane"/>
    <property type="evidence" value="ECO:0007669"/>
    <property type="project" value="UniProtKB-SubCell"/>
</dbReference>
<feature type="compositionally biased region" description="Polar residues" evidence="13">
    <location>
        <begin position="1"/>
        <end position="12"/>
    </location>
</feature>
<evidence type="ECO:0000256" key="1">
    <source>
        <dbReference type="ARBA" id="ARBA00003496"/>
    </source>
</evidence>
<dbReference type="FunFam" id="3.40.50.1820:FF:000056">
    <property type="entry name" value="GPI inositol-deacylase"/>
    <property type="match status" value="1"/>
</dbReference>
<evidence type="ECO:0000259" key="15">
    <source>
        <dbReference type="Pfam" id="PF25140"/>
    </source>
</evidence>
<evidence type="ECO:0000256" key="12">
    <source>
        <dbReference type="RuleBase" id="RU365011"/>
    </source>
</evidence>
<feature type="region of interest" description="Disordered" evidence="13">
    <location>
        <begin position="608"/>
        <end position="663"/>
    </location>
</feature>
<reference evidence="17" key="1">
    <citation type="submission" date="2020-06" db="EMBL/GenBank/DDBJ databases">
        <title>A chromosome-scale genome assembly of Talaromyces rugulosus W13939.</title>
        <authorList>
            <person name="Wang B."/>
            <person name="Guo L."/>
            <person name="Ye K."/>
            <person name="Wang L."/>
        </authorList>
    </citation>
    <scope>NUCLEOTIDE SEQUENCE [LARGE SCALE GENOMIC DNA]</scope>
    <source>
        <strain evidence="17">W13939</strain>
    </source>
</reference>
<feature type="compositionally biased region" description="Low complexity" evidence="13">
    <location>
        <begin position="647"/>
        <end position="660"/>
    </location>
</feature>
<feature type="region of interest" description="Disordered" evidence="13">
    <location>
        <begin position="1"/>
        <end position="110"/>
    </location>
</feature>
<comment type="subcellular location">
    <subcellularLocation>
        <location evidence="2">Endoplasmic reticulum membrane</location>
        <topology evidence="2">Multi-pass membrane protein</topology>
    </subcellularLocation>
</comment>
<evidence type="ECO:0000256" key="4">
    <source>
        <dbReference type="ARBA" id="ARBA00015856"/>
    </source>
</evidence>
<feature type="compositionally biased region" description="Polar residues" evidence="13">
    <location>
        <begin position="86"/>
        <end position="106"/>
    </location>
</feature>
<feature type="domain" description="GPI inositol-deacylase transmembrane" evidence="15">
    <location>
        <begin position="1363"/>
        <end position="1583"/>
    </location>
</feature>
<evidence type="ECO:0000256" key="11">
    <source>
        <dbReference type="ARBA" id="ARBA00023136"/>
    </source>
</evidence>
<dbReference type="Proteomes" id="UP000509510">
    <property type="component" value="Chromosome IV"/>
</dbReference>
<dbReference type="InterPro" id="IPR056824">
    <property type="entry name" value="PGAP1_TMD"/>
</dbReference>
<evidence type="ECO:0000256" key="8">
    <source>
        <dbReference type="ARBA" id="ARBA00022824"/>
    </source>
</evidence>
<dbReference type="SUPFAM" id="SSF53474">
    <property type="entry name" value="alpha/beta-Hydrolases"/>
    <property type="match status" value="1"/>
</dbReference>
<dbReference type="Pfam" id="PF25141">
    <property type="entry name" value="PGAP1_2nd"/>
    <property type="match status" value="1"/>
</dbReference>
<feature type="domain" description="GPI inositol-deacylase transmembrane" evidence="15">
    <location>
        <begin position="1622"/>
        <end position="1666"/>
    </location>
</feature>
<dbReference type="GeneID" id="55994412"/>
<dbReference type="GO" id="GO:0050185">
    <property type="term" value="F:phosphatidylinositol deacylase activity"/>
    <property type="evidence" value="ECO:0007669"/>
    <property type="project" value="TreeGrafter"/>
</dbReference>
<evidence type="ECO:0000256" key="10">
    <source>
        <dbReference type="ARBA" id="ARBA00022989"/>
    </source>
</evidence>
<feature type="transmembrane region" description="Helical" evidence="12">
    <location>
        <begin position="1627"/>
        <end position="1651"/>
    </location>
</feature>
<dbReference type="InterPro" id="IPR029058">
    <property type="entry name" value="AB_hydrolase_fold"/>
</dbReference>
<feature type="transmembrane region" description="Helical" evidence="12">
    <location>
        <begin position="1657"/>
        <end position="1674"/>
    </location>
</feature>
<feature type="region of interest" description="Disordered" evidence="13">
    <location>
        <begin position="553"/>
        <end position="589"/>
    </location>
</feature>
<feature type="transmembrane region" description="Helical" evidence="12">
    <location>
        <begin position="1526"/>
        <end position="1550"/>
    </location>
</feature>
<feature type="transmembrane region" description="Helical" evidence="12">
    <location>
        <begin position="692"/>
        <end position="713"/>
    </location>
</feature>
<evidence type="ECO:0000256" key="5">
    <source>
        <dbReference type="ARBA" id="ARBA00022448"/>
    </source>
</evidence>
<organism evidence="16 17">
    <name type="scientific">Talaromyces rugulosus</name>
    <name type="common">Penicillium rugulosum</name>
    <dbReference type="NCBI Taxonomy" id="121627"/>
    <lineage>
        <taxon>Eukaryota</taxon>
        <taxon>Fungi</taxon>
        <taxon>Dikarya</taxon>
        <taxon>Ascomycota</taxon>
        <taxon>Pezizomycotina</taxon>
        <taxon>Eurotiomycetes</taxon>
        <taxon>Eurotiomycetidae</taxon>
        <taxon>Eurotiales</taxon>
        <taxon>Trichocomaceae</taxon>
        <taxon>Talaromyces</taxon>
        <taxon>Talaromyces sect. Islandici</taxon>
    </lineage>
</organism>
<feature type="compositionally biased region" description="Polar residues" evidence="13">
    <location>
        <begin position="553"/>
        <end position="566"/>
    </location>
</feature>
<proteinExistence type="inferred from homology"/>
<keyword evidence="17" id="KW-1185">Reference proteome</keyword>
<keyword evidence="10 12" id="KW-1133">Transmembrane helix</keyword>
<dbReference type="Pfam" id="PF25140">
    <property type="entry name" value="PGAP1_TMD"/>
    <property type="match status" value="2"/>
</dbReference>
<feature type="transmembrane region" description="Helical" evidence="12">
    <location>
        <begin position="1398"/>
        <end position="1419"/>
    </location>
</feature>
<dbReference type="EC" id="3.1.-.-" evidence="12"/>
<evidence type="ECO:0000256" key="6">
    <source>
        <dbReference type="ARBA" id="ARBA00022692"/>
    </source>
</evidence>
<dbReference type="InterPro" id="IPR012908">
    <property type="entry name" value="PGAP1-ab_dom-like"/>
</dbReference>
<protein>
    <recommendedName>
        <fullName evidence="4 12">GPI inositol-deacylase</fullName>
        <ecNumber evidence="12">3.1.-.-</ecNumber>
    </recommendedName>
</protein>
<keyword evidence="9 12" id="KW-0653">Protein transport</keyword>
<keyword evidence="5 12" id="KW-0813">Transport</keyword>
<dbReference type="GO" id="GO:0006505">
    <property type="term" value="P:GPI anchor metabolic process"/>
    <property type="evidence" value="ECO:0007669"/>
    <property type="project" value="TreeGrafter"/>
</dbReference>
<evidence type="ECO:0000313" key="16">
    <source>
        <dbReference type="EMBL" id="QKX59777.1"/>
    </source>
</evidence>
<dbReference type="Gene3D" id="3.40.50.1820">
    <property type="entry name" value="alpha/beta hydrolase"/>
    <property type="match status" value="1"/>
</dbReference>
<dbReference type="InterPro" id="IPR039529">
    <property type="entry name" value="PGAP1/BST1"/>
</dbReference>
<comment type="function">
    <text evidence="1 12">Involved in inositol deacylation of GPI-anchored proteins which plays important roles in the quality control and ER-associated degradation of GPI-anchored proteins.</text>
</comment>
<feature type="transmembrane region" description="Helical" evidence="12">
    <location>
        <begin position="1456"/>
        <end position="1487"/>
    </location>
</feature>
<feature type="compositionally biased region" description="Low complexity" evidence="13">
    <location>
        <begin position="13"/>
        <end position="28"/>
    </location>
</feature>
<feature type="compositionally biased region" description="Basic residues" evidence="13">
    <location>
        <begin position="52"/>
        <end position="79"/>
    </location>
</feature>
<dbReference type="EMBL" id="CP055901">
    <property type="protein sequence ID" value="QKX59777.1"/>
    <property type="molecule type" value="Genomic_DNA"/>
</dbReference>
<dbReference type="InterPro" id="IPR021858">
    <property type="entry name" value="Fun_TF"/>
</dbReference>
<dbReference type="KEGG" id="trg:TRUGW13939_06919"/>
<dbReference type="OrthoDB" id="348976at2759"/>
<keyword evidence="6 12" id="KW-0812">Transmembrane</keyword>
<dbReference type="GO" id="GO:0006888">
    <property type="term" value="P:endoplasmic reticulum to Golgi vesicle-mediated transport"/>
    <property type="evidence" value="ECO:0007669"/>
    <property type="project" value="TreeGrafter"/>
</dbReference>
<evidence type="ECO:0000256" key="13">
    <source>
        <dbReference type="SAM" id="MobiDB-lite"/>
    </source>
</evidence>
<gene>
    <name evidence="16" type="ORF">TRUGW13939_06919</name>
</gene>
<evidence type="ECO:0000256" key="3">
    <source>
        <dbReference type="ARBA" id="ARBA00006931"/>
    </source>
</evidence>
<accession>A0A7H8R0P2</accession>
<feature type="compositionally biased region" description="Low complexity" evidence="13">
    <location>
        <begin position="610"/>
        <end position="636"/>
    </location>
</feature>
<keyword evidence="7 12" id="KW-0378">Hydrolase</keyword>
<evidence type="ECO:0000259" key="14">
    <source>
        <dbReference type="Pfam" id="PF07819"/>
    </source>
</evidence>
<name>A0A7H8R0P2_TALRU</name>